<name>A0A8S1HNC3_9PELO</name>
<organism evidence="2 3">
    <name type="scientific">Caenorhabditis auriculariae</name>
    <dbReference type="NCBI Taxonomy" id="2777116"/>
    <lineage>
        <taxon>Eukaryota</taxon>
        <taxon>Metazoa</taxon>
        <taxon>Ecdysozoa</taxon>
        <taxon>Nematoda</taxon>
        <taxon>Chromadorea</taxon>
        <taxon>Rhabditida</taxon>
        <taxon>Rhabditina</taxon>
        <taxon>Rhabditomorpha</taxon>
        <taxon>Rhabditoidea</taxon>
        <taxon>Rhabditidae</taxon>
        <taxon>Peloderinae</taxon>
        <taxon>Caenorhabditis</taxon>
    </lineage>
</organism>
<dbReference type="Proteomes" id="UP000835052">
    <property type="component" value="Unassembled WGS sequence"/>
</dbReference>
<dbReference type="GO" id="GO:0005634">
    <property type="term" value="C:nucleus"/>
    <property type="evidence" value="ECO:0007669"/>
    <property type="project" value="TreeGrafter"/>
</dbReference>
<dbReference type="OrthoDB" id="206969at2759"/>
<gene>
    <name evidence="2" type="ORF">CAUJ_LOCUS12624</name>
</gene>
<evidence type="ECO:0000256" key="1">
    <source>
        <dbReference type="SAM" id="MobiDB-lite"/>
    </source>
</evidence>
<evidence type="ECO:0000313" key="2">
    <source>
        <dbReference type="EMBL" id="CAD6196712.1"/>
    </source>
</evidence>
<comment type="caution">
    <text evidence="2">The sequence shown here is derived from an EMBL/GenBank/DDBJ whole genome shotgun (WGS) entry which is preliminary data.</text>
</comment>
<dbReference type="AlphaFoldDB" id="A0A8S1HNC3"/>
<sequence>MGLVDYGSDSDSENEDSSSPLNSQKPGPSNSNDVEMTSEDALDESVKPKAWEIELAEKAKKKLEKKAKKAAKKEKKAAKKESKEKKIRIEKVSTGVGKPVKEKGKVVIAAFGALGNLMKDADSDSDDDVPRRPTTAAKPTGFLSMLPAPKGKNNVAGALGSVASSMKPLSVARKQVKQAITSRPVPSLVQAGSDDSDDEPADFFGLSSSGPSRVEQPIEIPALPINGSMDLVGPSRPTQEELHPSQLYNHVDMPEEEYVPRGGVISDEGAHRLIMQYARDIGPGEDRSYNDMAANLVDVKVDDALGSDIKATVLKNLTHHAFMKSTQEPLPQPPGMTNQLARRKHQITYLANLAVSREEQLQEQWAQQKQTKRMGRAKYGF</sequence>
<feature type="region of interest" description="Disordered" evidence="1">
    <location>
        <begin position="1"/>
        <end position="49"/>
    </location>
</feature>
<dbReference type="InterPro" id="IPR018800">
    <property type="entry name" value="PRCC"/>
</dbReference>
<reference evidence="2" key="1">
    <citation type="submission" date="2020-10" db="EMBL/GenBank/DDBJ databases">
        <authorList>
            <person name="Kikuchi T."/>
        </authorList>
    </citation>
    <scope>NUCLEOTIDE SEQUENCE</scope>
    <source>
        <strain evidence="2">NKZ352</strain>
    </source>
</reference>
<feature type="region of interest" description="Disordered" evidence="1">
    <location>
        <begin position="175"/>
        <end position="199"/>
    </location>
</feature>
<dbReference type="EMBL" id="CAJGYM010000078">
    <property type="protein sequence ID" value="CAD6196712.1"/>
    <property type="molecule type" value="Genomic_DNA"/>
</dbReference>
<feature type="compositionally biased region" description="Basic residues" evidence="1">
    <location>
        <begin position="62"/>
        <end position="78"/>
    </location>
</feature>
<evidence type="ECO:0000313" key="3">
    <source>
        <dbReference type="Proteomes" id="UP000835052"/>
    </source>
</evidence>
<evidence type="ECO:0008006" key="4">
    <source>
        <dbReference type="Google" id="ProtNLM"/>
    </source>
</evidence>
<dbReference type="Pfam" id="PF10253">
    <property type="entry name" value="PRCC"/>
    <property type="match status" value="1"/>
</dbReference>
<dbReference type="PANTHER" id="PTHR13621:SF2">
    <property type="entry name" value="PROLINE-RICH PROTEIN PRCC"/>
    <property type="match status" value="1"/>
</dbReference>
<keyword evidence="3" id="KW-1185">Reference proteome</keyword>
<feature type="region of interest" description="Disordered" evidence="1">
    <location>
        <begin position="62"/>
        <end position="87"/>
    </location>
</feature>
<accession>A0A8S1HNC3</accession>
<feature type="compositionally biased region" description="Polar residues" evidence="1">
    <location>
        <begin position="20"/>
        <end position="35"/>
    </location>
</feature>
<dbReference type="PANTHER" id="PTHR13621">
    <property type="entry name" value="PROLINE-RICH PROTEIN PRCC"/>
    <property type="match status" value="1"/>
</dbReference>
<protein>
    <recommendedName>
        <fullName evidence="4">Proline-rich protein PRCC</fullName>
    </recommendedName>
</protein>
<proteinExistence type="predicted"/>
<feature type="region of interest" description="Disordered" evidence="1">
    <location>
        <begin position="118"/>
        <end position="149"/>
    </location>
</feature>